<reference evidence="1 2" key="1">
    <citation type="submission" date="2017-03" db="EMBL/GenBank/DDBJ databases">
        <authorList>
            <person name="Afonso C.L."/>
            <person name="Miller P.J."/>
            <person name="Scott M.A."/>
            <person name="Spackman E."/>
            <person name="Goraichik I."/>
            <person name="Dimitrov K.M."/>
            <person name="Suarez D.L."/>
            <person name="Swayne D.E."/>
        </authorList>
    </citation>
    <scope>NUCLEOTIDE SEQUENCE [LARGE SCALE GENOMIC DNA]</scope>
    <source>
        <strain evidence="1 2">ATCC 51113</strain>
    </source>
</reference>
<evidence type="ECO:0000313" key="2">
    <source>
        <dbReference type="Proteomes" id="UP000192573"/>
    </source>
</evidence>
<proteinExistence type="predicted"/>
<dbReference type="RefSeq" id="WP_080858535.1">
    <property type="nucleotide sequence ID" value="NZ_CP077405.1"/>
</dbReference>
<evidence type="ECO:0008006" key="3">
    <source>
        <dbReference type="Google" id="ProtNLM"/>
    </source>
</evidence>
<comment type="caution">
    <text evidence="1">The sequence shown here is derived from an EMBL/GenBank/DDBJ whole genome shotgun (WGS) entry which is preliminary data.</text>
</comment>
<sequence length="247" mass="27432">METVLDVLKAMEKASAREIAARMKIEPRDALEMLNEQQEIGTVTFLNGYWLLSGIAPARTTTVKCRTLKPEASKEMTVKIGEQQLTDAIRENGPLTAEDLATMFDVTSRKVVATLANATGKGRLSRVKRDGKFRYCIPETTSAPEAVPEREYVPKESESAITPYVTSAIDASTESDTVQVDDKAPLVLTESHPGCTRLPTPKEVSRVIRKLRSALHQAELVRKSVIAAKKHEKTLNRMTRLLQELQQ</sequence>
<accession>A0A1V8P4B9</accession>
<evidence type="ECO:0000313" key="1">
    <source>
        <dbReference type="EMBL" id="OQM43423.1"/>
    </source>
</evidence>
<name>A0A1V8P4B9_CITBR</name>
<gene>
    <name evidence="1" type="ORF">BZK42_00530</name>
</gene>
<dbReference type="InterPro" id="IPR012432">
    <property type="entry name" value="DUF1627"/>
</dbReference>
<dbReference type="AlphaFoldDB" id="A0A1V8P4B9"/>
<dbReference type="EMBL" id="NAEW01000001">
    <property type="protein sequence ID" value="OQM43423.1"/>
    <property type="molecule type" value="Genomic_DNA"/>
</dbReference>
<organism evidence="1 2">
    <name type="scientific">Citrobacter braakii</name>
    <dbReference type="NCBI Taxonomy" id="57706"/>
    <lineage>
        <taxon>Bacteria</taxon>
        <taxon>Pseudomonadati</taxon>
        <taxon>Pseudomonadota</taxon>
        <taxon>Gammaproteobacteria</taxon>
        <taxon>Enterobacterales</taxon>
        <taxon>Enterobacteriaceae</taxon>
        <taxon>Citrobacter</taxon>
        <taxon>Citrobacter freundii complex</taxon>
    </lineage>
</organism>
<dbReference type="Proteomes" id="UP000192573">
    <property type="component" value="Unassembled WGS sequence"/>
</dbReference>
<dbReference type="Pfam" id="PF07789">
    <property type="entry name" value="DUF1627"/>
    <property type="match status" value="1"/>
</dbReference>
<protein>
    <recommendedName>
        <fullName evidence="3">DUF1627 domain-containing protein</fullName>
    </recommendedName>
</protein>